<evidence type="ECO:0000313" key="4">
    <source>
        <dbReference type="Proteomes" id="UP001055219"/>
    </source>
</evidence>
<name>A0A9Q0BGH9_9HYPO</name>
<dbReference type="PANTHER" id="PTHR38788">
    <property type="entry name" value="CLR5 DOMAIN-CONTAINING PROTEIN"/>
    <property type="match status" value="1"/>
</dbReference>
<reference evidence="3" key="2">
    <citation type="submission" date="2022-07" db="EMBL/GenBank/DDBJ databases">
        <authorList>
            <person name="Goncalves M.F.M."/>
            <person name="Hilario S."/>
            <person name="Van De Peer Y."/>
            <person name="Esteves A.C."/>
            <person name="Alves A."/>
        </authorList>
    </citation>
    <scope>NUCLEOTIDE SEQUENCE</scope>
    <source>
        <strain evidence="3">MUM 19.33</strain>
    </source>
</reference>
<feature type="domain" description="Clr5" evidence="2">
    <location>
        <begin position="1"/>
        <end position="54"/>
    </location>
</feature>
<proteinExistence type="predicted"/>
<dbReference type="Proteomes" id="UP001055219">
    <property type="component" value="Unassembled WGS sequence"/>
</dbReference>
<gene>
    <name evidence="3" type="ORF">J7T54_006567</name>
</gene>
<dbReference type="InterPro" id="IPR025676">
    <property type="entry name" value="Clr5_dom"/>
</dbReference>
<accession>A0A9Q0BGH9</accession>
<keyword evidence="4" id="KW-1185">Reference proteome</keyword>
<feature type="compositionally biased region" description="Polar residues" evidence="1">
    <location>
        <begin position="64"/>
        <end position="89"/>
    </location>
</feature>
<evidence type="ECO:0000259" key="2">
    <source>
        <dbReference type="Pfam" id="PF14420"/>
    </source>
</evidence>
<evidence type="ECO:0000313" key="3">
    <source>
        <dbReference type="EMBL" id="KAI6784522.1"/>
    </source>
</evidence>
<feature type="region of interest" description="Disordered" evidence="1">
    <location>
        <begin position="58"/>
        <end position="109"/>
    </location>
</feature>
<comment type="caution">
    <text evidence="3">The sequence shown here is derived from an EMBL/GenBank/DDBJ whole genome shotgun (WGS) entry which is preliminary data.</text>
</comment>
<reference evidence="3" key="1">
    <citation type="journal article" date="2021" name="J Fungi (Basel)">
        <title>Genomic and Metabolomic Analyses of the Marine Fungus Emericellopsis cladophorae: Insights into Saltwater Adaptability Mechanisms and Its Biosynthetic Potential.</title>
        <authorList>
            <person name="Goncalves M.F.M."/>
            <person name="Hilario S."/>
            <person name="Van de Peer Y."/>
            <person name="Esteves A.C."/>
            <person name="Alves A."/>
        </authorList>
    </citation>
    <scope>NUCLEOTIDE SEQUENCE</scope>
    <source>
        <strain evidence="3">MUM 19.33</strain>
    </source>
</reference>
<dbReference type="OrthoDB" id="4115389at2759"/>
<dbReference type="Pfam" id="PF14420">
    <property type="entry name" value="Clr5"/>
    <property type="match status" value="1"/>
</dbReference>
<protein>
    <recommendedName>
        <fullName evidence="2">Clr5 domain-containing protein</fullName>
    </recommendedName>
</protein>
<sequence>MVKQWNHFRNDITHLYIQERRTLKEVQDIMSQKHGFNASIRSYRQRFDQWDLQKYKCKKRTARRQQQGEQPPNDQRQSSGSASPWLSTPQTPPTYAQHEGPPPHLSIPTSAYCSPHLGALDSLHNVDETQAVHLERYAGCRNDQEAPTLTMFAHKFDDMPQAYGSDEYGFFPVIQPNPEVFGRPY</sequence>
<dbReference type="GeneID" id="75833045"/>
<dbReference type="RefSeq" id="XP_051365378.1">
    <property type="nucleotide sequence ID" value="XM_051503012.1"/>
</dbReference>
<evidence type="ECO:0000256" key="1">
    <source>
        <dbReference type="SAM" id="MobiDB-lite"/>
    </source>
</evidence>
<dbReference type="AlphaFoldDB" id="A0A9Q0BGH9"/>
<dbReference type="PANTHER" id="PTHR38788:SF3">
    <property type="entry name" value="CLR5 DOMAIN-CONTAINING PROTEIN"/>
    <property type="match status" value="1"/>
</dbReference>
<organism evidence="3 4">
    <name type="scientific">Emericellopsis cladophorae</name>
    <dbReference type="NCBI Taxonomy" id="2686198"/>
    <lineage>
        <taxon>Eukaryota</taxon>
        <taxon>Fungi</taxon>
        <taxon>Dikarya</taxon>
        <taxon>Ascomycota</taxon>
        <taxon>Pezizomycotina</taxon>
        <taxon>Sordariomycetes</taxon>
        <taxon>Hypocreomycetidae</taxon>
        <taxon>Hypocreales</taxon>
        <taxon>Bionectriaceae</taxon>
        <taxon>Emericellopsis</taxon>
    </lineage>
</organism>
<dbReference type="EMBL" id="JAGIXG020000004">
    <property type="protein sequence ID" value="KAI6784522.1"/>
    <property type="molecule type" value="Genomic_DNA"/>
</dbReference>